<protein>
    <submittedName>
        <fullName evidence="6">Thiol-disulfide isomerase or thioredoxin</fullName>
    </submittedName>
</protein>
<dbReference type="InterPro" id="IPR050553">
    <property type="entry name" value="Thioredoxin_ResA/DsbE_sf"/>
</dbReference>
<dbReference type="PROSITE" id="PS51352">
    <property type="entry name" value="THIOREDOXIN_2"/>
    <property type="match status" value="1"/>
</dbReference>
<sequence length="462" mass="51940">MKTNIVLIVALCMLCITSCEKKEKEEVIDYAILHGNIKNLGDLKVFLFDNPAVNGPITVNPDGTFTDTLHLSQNGYVKLRAGYSTIDMFLSQGDELTFTTDIASQDSPTVFTGESAAIQQYIMTKSESQVSLMQDYELFFGQEPETFISDINSLKERQMKALDSSVFPEAFKKIESKALTLFQMNLKMRYASHQKYLANGDDSMIPEGFLEDVIALNKDNDTDAKQYNSMYLEIVTNDLINTLEAKKDTVAPFLEGIVNELENYKSPTIKNHILNSMLFAFSPGESDVHIMKDRLLALASDEKLKEAITARYDKIKKLVKGQPSPTFDYENFKGGETALQDLKGKYVYIDVWATWCGPCIGEIPYLKELEHTYEGKNIEFVSISVDEKNDYSKWRTMVANKELGGTQLISENAFSSEFIQDYAINAIPRFIIIDPEGNIVSADATRPSDANIKSKLDALDLK</sequence>
<dbReference type="GO" id="GO:0016491">
    <property type="term" value="F:oxidoreductase activity"/>
    <property type="evidence" value="ECO:0007669"/>
    <property type="project" value="InterPro"/>
</dbReference>
<organism evidence="6 7">
    <name type="scientific">Dokdonia pacifica</name>
    <dbReference type="NCBI Taxonomy" id="1627892"/>
    <lineage>
        <taxon>Bacteria</taxon>
        <taxon>Pseudomonadati</taxon>
        <taxon>Bacteroidota</taxon>
        <taxon>Flavobacteriia</taxon>
        <taxon>Flavobacteriales</taxon>
        <taxon>Flavobacteriaceae</taxon>
        <taxon>Dokdonia</taxon>
    </lineage>
</organism>
<name>A0A238WLF1_9FLAO</name>
<evidence type="ECO:0000256" key="3">
    <source>
        <dbReference type="ARBA" id="ARBA00023157"/>
    </source>
</evidence>
<evidence type="ECO:0000256" key="4">
    <source>
        <dbReference type="ARBA" id="ARBA00023284"/>
    </source>
</evidence>
<dbReference type="PANTHER" id="PTHR42852:SF6">
    <property type="entry name" value="THIOL:DISULFIDE INTERCHANGE PROTEIN DSBE"/>
    <property type="match status" value="1"/>
</dbReference>
<dbReference type="RefSeq" id="WP_089370494.1">
    <property type="nucleotide sequence ID" value="NZ_BMEP01000003.1"/>
</dbReference>
<dbReference type="CDD" id="cd02966">
    <property type="entry name" value="TlpA_like_family"/>
    <property type="match status" value="1"/>
</dbReference>
<dbReference type="PANTHER" id="PTHR42852">
    <property type="entry name" value="THIOL:DISULFIDE INTERCHANGE PROTEIN DSBE"/>
    <property type="match status" value="1"/>
</dbReference>
<dbReference type="OrthoDB" id="743079at2"/>
<evidence type="ECO:0000313" key="6">
    <source>
        <dbReference type="EMBL" id="SNR47406.1"/>
    </source>
</evidence>
<dbReference type="GO" id="GO:0017004">
    <property type="term" value="P:cytochrome complex assembly"/>
    <property type="evidence" value="ECO:0007669"/>
    <property type="project" value="UniProtKB-KW"/>
</dbReference>
<keyword evidence="4" id="KW-0676">Redox-active center</keyword>
<dbReference type="GO" id="GO:0016853">
    <property type="term" value="F:isomerase activity"/>
    <property type="evidence" value="ECO:0007669"/>
    <property type="project" value="UniProtKB-KW"/>
</dbReference>
<accession>A0A238WLF1</accession>
<feature type="domain" description="Thioredoxin" evidence="5">
    <location>
        <begin position="318"/>
        <end position="462"/>
    </location>
</feature>
<dbReference type="SUPFAM" id="SSF52833">
    <property type="entry name" value="Thioredoxin-like"/>
    <property type="match status" value="1"/>
</dbReference>
<evidence type="ECO:0000256" key="1">
    <source>
        <dbReference type="ARBA" id="ARBA00004196"/>
    </source>
</evidence>
<comment type="subcellular location">
    <subcellularLocation>
        <location evidence="1">Cell envelope</location>
    </subcellularLocation>
</comment>
<reference evidence="6 7" key="1">
    <citation type="submission" date="2017-06" db="EMBL/GenBank/DDBJ databases">
        <authorList>
            <person name="Kim H.J."/>
            <person name="Triplett B.A."/>
        </authorList>
    </citation>
    <scope>NUCLEOTIDE SEQUENCE [LARGE SCALE GENOMIC DNA]</scope>
    <source>
        <strain evidence="6 7">DSM 25597</strain>
    </source>
</reference>
<dbReference type="InterPro" id="IPR013766">
    <property type="entry name" value="Thioredoxin_domain"/>
</dbReference>
<evidence type="ECO:0000256" key="2">
    <source>
        <dbReference type="ARBA" id="ARBA00022748"/>
    </source>
</evidence>
<dbReference type="Gene3D" id="3.40.30.10">
    <property type="entry name" value="Glutaredoxin"/>
    <property type="match status" value="1"/>
</dbReference>
<dbReference type="EMBL" id="FZNY01000001">
    <property type="protein sequence ID" value="SNR47406.1"/>
    <property type="molecule type" value="Genomic_DNA"/>
</dbReference>
<evidence type="ECO:0000313" key="7">
    <source>
        <dbReference type="Proteomes" id="UP000198379"/>
    </source>
</evidence>
<dbReference type="Pfam" id="PF00578">
    <property type="entry name" value="AhpC-TSA"/>
    <property type="match status" value="1"/>
</dbReference>
<keyword evidence="7" id="KW-1185">Reference proteome</keyword>
<dbReference type="GO" id="GO:0016209">
    <property type="term" value="F:antioxidant activity"/>
    <property type="evidence" value="ECO:0007669"/>
    <property type="project" value="InterPro"/>
</dbReference>
<dbReference type="Proteomes" id="UP000198379">
    <property type="component" value="Unassembled WGS sequence"/>
</dbReference>
<evidence type="ECO:0000259" key="5">
    <source>
        <dbReference type="PROSITE" id="PS51352"/>
    </source>
</evidence>
<dbReference type="AlphaFoldDB" id="A0A238WLF1"/>
<dbReference type="InterPro" id="IPR036249">
    <property type="entry name" value="Thioredoxin-like_sf"/>
</dbReference>
<keyword evidence="2" id="KW-0201">Cytochrome c-type biogenesis</keyword>
<proteinExistence type="predicted"/>
<dbReference type="InterPro" id="IPR000866">
    <property type="entry name" value="AhpC/TSA"/>
</dbReference>
<keyword evidence="3" id="KW-1015">Disulfide bond</keyword>
<gene>
    <name evidence="6" type="ORF">SAMN06265376_1011206</name>
</gene>
<dbReference type="GO" id="GO:0030313">
    <property type="term" value="C:cell envelope"/>
    <property type="evidence" value="ECO:0007669"/>
    <property type="project" value="UniProtKB-SubCell"/>
</dbReference>
<keyword evidence="6" id="KW-0413">Isomerase</keyword>